<name>A0A495VCL6_9GAMM</name>
<proteinExistence type="predicted"/>
<keyword evidence="1" id="KW-0175">Coiled coil</keyword>
<organism evidence="2 3">
    <name type="scientific">Thiocapsa rosea</name>
    <dbReference type="NCBI Taxonomy" id="69360"/>
    <lineage>
        <taxon>Bacteria</taxon>
        <taxon>Pseudomonadati</taxon>
        <taxon>Pseudomonadota</taxon>
        <taxon>Gammaproteobacteria</taxon>
        <taxon>Chromatiales</taxon>
        <taxon>Chromatiaceae</taxon>
        <taxon>Thiocapsa</taxon>
    </lineage>
</organism>
<evidence type="ECO:0000256" key="1">
    <source>
        <dbReference type="SAM" id="Coils"/>
    </source>
</evidence>
<evidence type="ECO:0000313" key="3">
    <source>
        <dbReference type="Proteomes" id="UP000274556"/>
    </source>
</evidence>
<keyword evidence="3" id="KW-1185">Reference proteome</keyword>
<dbReference type="Proteomes" id="UP000274556">
    <property type="component" value="Unassembled WGS sequence"/>
</dbReference>
<comment type="caution">
    <text evidence="2">The sequence shown here is derived from an EMBL/GenBank/DDBJ whole genome shotgun (WGS) entry which is preliminary data.</text>
</comment>
<dbReference type="OrthoDB" id="8557243at2"/>
<dbReference type="RefSeq" id="WP_120798327.1">
    <property type="nucleotide sequence ID" value="NZ_RBXL01000001.1"/>
</dbReference>
<dbReference type="EMBL" id="RBXL01000001">
    <property type="protein sequence ID" value="RKT46165.1"/>
    <property type="molecule type" value="Genomic_DNA"/>
</dbReference>
<sequence length="334" mass="37204">MNLFQSIFRGGESRGRYPESLIEAAIDRAVEGTDARLLLLPGYRKRLRGPVIHAIDHVVALVDAVPTPLMAGRREHGEDPRLAAVFTSAADMLGIFGRDPSLTAFLATPEGAAAEQVTCLLLAERVERNILGMDLVGDQVRRDVPQVAVSFTGHRLVDPRVDEAEMRRALRRRAFDHLLALALNRIAEVRVEREDLMRQRDLLRRKRTALERGGWTFEATQTTPGDPAALMGELNTITAQLAALGTDDGVLRAHLGIVADSLAEAERRFWAEELDLSLDAMNIRRDPGQPSARRIVLKELHNARGWRLVMLPLMITPDEIPPREDFVAAAERYL</sequence>
<protein>
    <submittedName>
        <fullName evidence="2">Uncharacterized protein</fullName>
    </submittedName>
</protein>
<evidence type="ECO:0000313" key="2">
    <source>
        <dbReference type="EMBL" id="RKT46165.1"/>
    </source>
</evidence>
<accession>A0A495VCL6</accession>
<dbReference type="AlphaFoldDB" id="A0A495VCL6"/>
<gene>
    <name evidence="2" type="ORF">BDD21_3664</name>
</gene>
<feature type="coiled-coil region" evidence="1">
    <location>
        <begin position="179"/>
        <end position="213"/>
    </location>
</feature>
<reference evidence="2 3" key="1">
    <citation type="submission" date="2018-10" db="EMBL/GenBank/DDBJ databases">
        <title>Genomic Encyclopedia of Archaeal and Bacterial Type Strains, Phase II (KMG-II): from individual species to whole genera.</title>
        <authorList>
            <person name="Goeker M."/>
        </authorList>
    </citation>
    <scope>NUCLEOTIDE SEQUENCE [LARGE SCALE GENOMIC DNA]</scope>
    <source>
        <strain evidence="2 3">DSM 235</strain>
    </source>
</reference>